<dbReference type="InterPro" id="IPR045073">
    <property type="entry name" value="Omega/Tau-like"/>
</dbReference>
<dbReference type="AlphaFoldDB" id="A0A8X7V9S7"/>
<dbReference type="Pfam" id="PF00043">
    <property type="entry name" value="GST_C"/>
    <property type="match status" value="1"/>
</dbReference>
<dbReference type="PROSITE" id="PS50404">
    <property type="entry name" value="GST_NTER"/>
    <property type="match status" value="1"/>
</dbReference>
<dbReference type="Proteomes" id="UP000886595">
    <property type="component" value="Unassembled WGS sequence"/>
</dbReference>
<dbReference type="InterPro" id="IPR045074">
    <property type="entry name" value="GST_C_Tau"/>
</dbReference>
<dbReference type="InterPro" id="IPR040079">
    <property type="entry name" value="Glutathione_S-Trfase"/>
</dbReference>
<dbReference type="CDD" id="cd03058">
    <property type="entry name" value="GST_N_Tau"/>
    <property type="match status" value="1"/>
</dbReference>
<evidence type="ECO:0000313" key="11">
    <source>
        <dbReference type="Proteomes" id="UP000886595"/>
    </source>
</evidence>
<dbReference type="InterPro" id="IPR036282">
    <property type="entry name" value="Glutathione-S-Trfase_C_sf"/>
</dbReference>
<feature type="domain" description="GST C-terminal" evidence="9">
    <location>
        <begin position="88"/>
        <end position="216"/>
    </location>
</feature>
<reference evidence="10 11" key="1">
    <citation type="submission" date="2020-02" db="EMBL/GenBank/DDBJ databases">
        <authorList>
            <person name="Ma Q."/>
            <person name="Huang Y."/>
            <person name="Song X."/>
            <person name="Pei D."/>
        </authorList>
    </citation>
    <scope>NUCLEOTIDE SEQUENCE [LARGE SCALE GENOMIC DNA]</scope>
    <source>
        <strain evidence="10">Sxm20200214</strain>
        <tissue evidence="10">Leaf</tissue>
    </source>
</reference>
<keyword evidence="4" id="KW-0216">Detoxification</keyword>
<dbReference type="PANTHER" id="PTHR11260">
    <property type="entry name" value="GLUTATHIONE S-TRANSFERASE, GST, SUPERFAMILY, GST DOMAIN CONTAINING"/>
    <property type="match status" value="1"/>
</dbReference>
<dbReference type="InterPro" id="IPR004045">
    <property type="entry name" value="Glutathione_S-Trfase_N"/>
</dbReference>
<evidence type="ECO:0000259" key="8">
    <source>
        <dbReference type="PROSITE" id="PS50404"/>
    </source>
</evidence>
<dbReference type="SFLD" id="SFLDG01152">
    <property type="entry name" value="Main.3:_Omega-_and_Tau-like"/>
    <property type="match status" value="1"/>
</dbReference>
<dbReference type="SFLD" id="SFLDG00358">
    <property type="entry name" value="Main_(cytGST)"/>
    <property type="match status" value="1"/>
</dbReference>
<dbReference type="SFLD" id="SFLDS00019">
    <property type="entry name" value="Glutathione_Transferase_(cytos"/>
    <property type="match status" value="1"/>
</dbReference>
<comment type="similarity">
    <text evidence="6">Belongs to the GST superfamily. Tau family.</text>
</comment>
<dbReference type="Gene3D" id="1.20.1050.10">
    <property type="match status" value="2"/>
</dbReference>
<dbReference type="FunFam" id="3.40.30.10:FF:000014">
    <property type="entry name" value="Tau class glutathione S-transferase"/>
    <property type="match status" value="1"/>
</dbReference>
<dbReference type="EMBL" id="JAAMPC010000007">
    <property type="protein sequence ID" value="KAG2305391.1"/>
    <property type="molecule type" value="Genomic_DNA"/>
</dbReference>
<comment type="catalytic activity">
    <reaction evidence="7">
        <text>RX + glutathione = an S-substituted glutathione + a halide anion + H(+)</text>
        <dbReference type="Rhea" id="RHEA:16437"/>
        <dbReference type="ChEBI" id="CHEBI:15378"/>
        <dbReference type="ChEBI" id="CHEBI:16042"/>
        <dbReference type="ChEBI" id="CHEBI:17792"/>
        <dbReference type="ChEBI" id="CHEBI:57925"/>
        <dbReference type="ChEBI" id="CHEBI:90779"/>
        <dbReference type="EC" id="2.5.1.18"/>
    </reaction>
</comment>
<accession>A0A8X7V9S7</accession>
<dbReference type="OrthoDB" id="202840at2759"/>
<evidence type="ECO:0000256" key="3">
    <source>
        <dbReference type="ARBA" id="ARBA00022490"/>
    </source>
</evidence>
<evidence type="ECO:0000256" key="7">
    <source>
        <dbReference type="ARBA" id="ARBA00047960"/>
    </source>
</evidence>
<dbReference type="CDD" id="cd03185">
    <property type="entry name" value="GST_C_Tau"/>
    <property type="match status" value="2"/>
</dbReference>
<dbReference type="GO" id="GO:0005829">
    <property type="term" value="C:cytosol"/>
    <property type="evidence" value="ECO:0007669"/>
    <property type="project" value="UniProtKB-SubCell"/>
</dbReference>
<organism evidence="10 11">
    <name type="scientific">Brassica carinata</name>
    <name type="common">Ethiopian mustard</name>
    <name type="synonym">Abyssinian cabbage</name>
    <dbReference type="NCBI Taxonomy" id="52824"/>
    <lineage>
        <taxon>Eukaryota</taxon>
        <taxon>Viridiplantae</taxon>
        <taxon>Streptophyta</taxon>
        <taxon>Embryophyta</taxon>
        <taxon>Tracheophyta</taxon>
        <taxon>Spermatophyta</taxon>
        <taxon>Magnoliopsida</taxon>
        <taxon>eudicotyledons</taxon>
        <taxon>Gunneridae</taxon>
        <taxon>Pentapetalae</taxon>
        <taxon>rosids</taxon>
        <taxon>malvids</taxon>
        <taxon>Brassicales</taxon>
        <taxon>Brassicaceae</taxon>
        <taxon>Brassiceae</taxon>
        <taxon>Brassica</taxon>
    </lineage>
</organism>
<feature type="domain" description="GST C-terminal" evidence="9">
    <location>
        <begin position="295"/>
        <end position="419"/>
    </location>
</feature>
<evidence type="ECO:0000256" key="2">
    <source>
        <dbReference type="ARBA" id="ARBA00012452"/>
    </source>
</evidence>
<dbReference type="InterPro" id="IPR010987">
    <property type="entry name" value="Glutathione-S-Trfase_C-like"/>
</dbReference>
<evidence type="ECO:0000259" key="9">
    <source>
        <dbReference type="PROSITE" id="PS50405"/>
    </source>
</evidence>
<evidence type="ECO:0000256" key="4">
    <source>
        <dbReference type="ARBA" id="ARBA00022575"/>
    </source>
</evidence>
<dbReference type="InterPro" id="IPR036249">
    <property type="entry name" value="Thioredoxin-like_sf"/>
</dbReference>
<comment type="caution">
    <text evidence="10">The sequence shown here is derived from an EMBL/GenBank/DDBJ whole genome shotgun (WGS) entry which is preliminary data.</text>
</comment>
<dbReference type="Gene3D" id="3.40.30.10">
    <property type="entry name" value="Glutaredoxin"/>
    <property type="match status" value="1"/>
</dbReference>
<protein>
    <recommendedName>
        <fullName evidence="2">glutathione transferase</fullName>
        <ecNumber evidence="2">2.5.1.18</ecNumber>
    </recommendedName>
</protein>
<dbReference type="GO" id="GO:0004364">
    <property type="term" value="F:glutathione transferase activity"/>
    <property type="evidence" value="ECO:0007669"/>
    <property type="project" value="UniProtKB-EC"/>
</dbReference>
<dbReference type="GO" id="GO:0009407">
    <property type="term" value="P:toxin catabolic process"/>
    <property type="evidence" value="ECO:0007669"/>
    <property type="project" value="UniProtKB-ARBA"/>
</dbReference>
<gene>
    <name evidence="10" type="ORF">Bca52824_034042</name>
</gene>
<dbReference type="SUPFAM" id="SSF52833">
    <property type="entry name" value="Thioredoxin-like"/>
    <property type="match status" value="1"/>
</dbReference>
<keyword evidence="3" id="KW-0963">Cytoplasm</keyword>
<evidence type="ECO:0000256" key="5">
    <source>
        <dbReference type="ARBA" id="ARBA00022679"/>
    </source>
</evidence>
<sequence length="426" mass="48347">MADEVILLDYWPSAFGMRTRIALEEKNIKYDHREQDLFNKSQILLETNPVHKKIPVLIHNGKPVCESLIQVEYIDETWPGETPLLPSDPYQRAEAKFWGDFIDKKVSGPTWVLWGGKGEAQEAGKKEFIDVLKTLETELGDKTYFGGESFGYVDIALIGFYSWFDAYEKFANFSIEAECPKVIAWAKRCLKRESVAKSLPDSDKITKYIPELKKRLGETCTTPTHYAVLSIDGSSHNPLYGPITGTTVKECGCARFTHYYVTAAPPSHYAVSSIDGFSQSGLCDLHTGPVAGRRNNPKAFLPLIRCLLTHILFYDPSWKVWGTTGEEQVKAKKELLEHFKTLETELGDKTYYGGDVFGFVDIALMGYYSWFKAIEKFGEFSIEAEFPVLSQWTKRCLERESVVHSIADSDKIIEYAYVLRRKLGAE</sequence>
<keyword evidence="5" id="KW-0808">Transferase</keyword>
<dbReference type="InterPro" id="IPR004046">
    <property type="entry name" value="GST_C"/>
</dbReference>
<comment type="subcellular location">
    <subcellularLocation>
        <location evidence="1">Cytoplasm</location>
        <location evidence="1">Cytosol</location>
    </subcellularLocation>
</comment>
<dbReference type="PROSITE" id="PS50405">
    <property type="entry name" value="GST_CTER"/>
    <property type="match status" value="2"/>
</dbReference>
<evidence type="ECO:0000256" key="6">
    <source>
        <dbReference type="ARBA" id="ARBA00025743"/>
    </source>
</evidence>
<evidence type="ECO:0000256" key="1">
    <source>
        <dbReference type="ARBA" id="ARBA00004514"/>
    </source>
</evidence>
<evidence type="ECO:0000313" key="10">
    <source>
        <dbReference type="EMBL" id="KAG2305391.1"/>
    </source>
</evidence>
<feature type="domain" description="GST N-terminal" evidence="8">
    <location>
        <begin position="3"/>
        <end position="82"/>
    </location>
</feature>
<dbReference type="EC" id="2.5.1.18" evidence="2"/>
<keyword evidence="11" id="KW-1185">Reference proteome</keyword>
<name>A0A8X7V9S7_BRACI</name>
<dbReference type="GO" id="GO:0006749">
    <property type="term" value="P:glutathione metabolic process"/>
    <property type="evidence" value="ECO:0007669"/>
    <property type="project" value="InterPro"/>
</dbReference>
<proteinExistence type="inferred from homology"/>
<dbReference type="Pfam" id="PF02798">
    <property type="entry name" value="GST_N"/>
    <property type="match status" value="1"/>
</dbReference>
<dbReference type="Pfam" id="PF13410">
    <property type="entry name" value="GST_C_2"/>
    <property type="match status" value="1"/>
</dbReference>
<dbReference type="SUPFAM" id="SSF47616">
    <property type="entry name" value="GST C-terminal domain-like"/>
    <property type="match status" value="2"/>
</dbReference>
<dbReference type="FunFam" id="1.20.1050.10:FF:000018">
    <property type="entry name" value="Glutathione S-transferase U20"/>
    <property type="match status" value="1"/>
</dbReference>
<dbReference type="PANTHER" id="PTHR11260:SF697">
    <property type="entry name" value="GLUTATHIONE S-TRANSFERASE"/>
    <property type="match status" value="1"/>
</dbReference>